<dbReference type="EMBL" id="JAUEPT010000071">
    <property type="protein sequence ID" value="KAK0434464.1"/>
    <property type="molecule type" value="Genomic_DNA"/>
</dbReference>
<sequence length="70" mass="7856">MNNLVGNATGGAAFCLTILSSIRLAFSRRPCGFYVGTWTEPSNTRVFSPKILRNRTPNECYFDLQHPLHP</sequence>
<name>A0AA39MI11_9AGAR</name>
<dbReference type="Proteomes" id="UP001175226">
    <property type="component" value="Unassembled WGS sequence"/>
</dbReference>
<proteinExistence type="predicted"/>
<keyword evidence="3" id="KW-1185">Reference proteome</keyword>
<gene>
    <name evidence="2" type="ORF">EV421DRAFT_1840046</name>
</gene>
<evidence type="ECO:0000313" key="2">
    <source>
        <dbReference type="EMBL" id="KAK0434464.1"/>
    </source>
</evidence>
<reference evidence="2" key="1">
    <citation type="submission" date="2023-06" db="EMBL/GenBank/DDBJ databases">
        <authorList>
            <consortium name="Lawrence Berkeley National Laboratory"/>
            <person name="Ahrendt S."/>
            <person name="Sahu N."/>
            <person name="Indic B."/>
            <person name="Wong-Bajracharya J."/>
            <person name="Merenyi Z."/>
            <person name="Ke H.-M."/>
            <person name="Monk M."/>
            <person name="Kocsube S."/>
            <person name="Drula E."/>
            <person name="Lipzen A."/>
            <person name="Balint B."/>
            <person name="Henrissat B."/>
            <person name="Andreopoulos B."/>
            <person name="Martin F.M."/>
            <person name="Harder C.B."/>
            <person name="Rigling D."/>
            <person name="Ford K.L."/>
            <person name="Foster G.D."/>
            <person name="Pangilinan J."/>
            <person name="Papanicolaou A."/>
            <person name="Barry K."/>
            <person name="LaButti K."/>
            <person name="Viragh M."/>
            <person name="Koriabine M."/>
            <person name="Yan M."/>
            <person name="Riley R."/>
            <person name="Champramary S."/>
            <person name="Plett K.L."/>
            <person name="Tsai I.J."/>
            <person name="Slot J."/>
            <person name="Sipos G."/>
            <person name="Plett J."/>
            <person name="Nagy L.G."/>
            <person name="Grigoriev I.V."/>
        </authorList>
    </citation>
    <scope>NUCLEOTIDE SEQUENCE</scope>
    <source>
        <strain evidence="2">FPL87.14</strain>
    </source>
</reference>
<feature type="chain" id="PRO_5041351387" description="Secreted protein" evidence="1">
    <location>
        <begin position="28"/>
        <end position="70"/>
    </location>
</feature>
<accession>A0AA39MI11</accession>
<keyword evidence="1" id="KW-0732">Signal</keyword>
<protein>
    <recommendedName>
        <fullName evidence="4">Secreted protein</fullName>
    </recommendedName>
</protein>
<organism evidence="2 3">
    <name type="scientific">Armillaria borealis</name>
    <dbReference type="NCBI Taxonomy" id="47425"/>
    <lineage>
        <taxon>Eukaryota</taxon>
        <taxon>Fungi</taxon>
        <taxon>Dikarya</taxon>
        <taxon>Basidiomycota</taxon>
        <taxon>Agaricomycotina</taxon>
        <taxon>Agaricomycetes</taxon>
        <taxon>Agaricomycetidae</taxon>
        <taxon>Agaricales</taxon>
        <taxon>Marasmiineae</taxon>
        <taxon>Physalacriaceae</taxon>
        <taxon>Armillaria</taxon>
    </lineage>
</organism>
<dbReference type="AlphaFoldDB" id="A0AA39MI11"/>
<evidence type="ECO:0000313" key="3">
    <source>
        <dbReference type="Proteomes" id="UP001175226"/>
    </source>
</evidence>
<evidence type="ECO:0000256" key="1">
    <source>
        <dbReference type="SAM" id="SignalP"/>
    </source>
</evidence>
<comment type="caution">
    <text evidence="2">The sequence shown here is derived from an EMBL/GenBank/DDBJ whole genome shotgun (WGS) entry which is preliminary data.</text>
</comment>
<feature type="signal peptide" evidence="1">
    <location>
        <begin position="1"/>
        <end position="27"/>
    </location>
</feature>
<evidence type="ECO:0008006" key="4">
    <source>
        <dbReference type="Google" id="ProtNLM"/>
    </source>
</evidence>